<evidence type="ECO:0000313" key="1">
    <source>
        <dbReference type="EMBL" id="KFK41409.1"/>
    </source>
</evidence>
<accession>A0A087HH07</accession>
<gene>
    <name evidence="1" type="ordered locus">AALP_Aa2g127200</name>
</gene>
<evidence type="ECO:0000313" key="2">
    <source>
        <dbReference type="Proteomes" id="UP000029120"/>
    </source>
</evidence>
<dbReference type="EMBL" id="CM002870">
    <property type="protein sequence ID" value="KFK41409.1"/>
    <property type="molecule type" value="Genomic_DNA"/>
</dbReference>
<protein>
    <submittedName>
        <fullName evidence="1">Uncharacterized protein</fullName>
    </submittedName>
</protein>
<dbReference type="Gramene" id="KFK41409">
    <property type="protein sequence ID" value="KFK41409"/>
    <property type="gene ID" value="AALP_AA2G127200"/>
</dbReference>
<organism evidence="1 2">
    <name type="scientific">Arabis alpina</name>
    <name type="common">Alpine rock-cress</name>
    <dbReference type="NCBI Taxonomy" id="50452"/>
    <lineage>
        <taxon>Eukaryota</taxon>
        <taxon>Viridiplantae</taxon>
        <taxon>Streptophyta</taxon>
        <taxon>Embryophyta</taxon>
        <taxon>Tracheophyta</taxon>
        <taxon>Spermatophyta</taxon>
        <taxon>Magnoliopsida</taxon>
        <taxon>eudicotyledons</taxon>
        <taxon>Gunneridae</taxon>
        <taxon>Pentapetalae</taxon>
        <taxon>rosids</taxon>
        <taxon>malvids</taxon>
        <taxon>Brassicales</taxon>
        <taxon>Brassicaceae</taxon>
        <taxon>Arabideae</taxon>
        <taxon>Arabis</taxon>
    </lineage>
</organism>
<dbReference type="Proteomes" id="UP000029120">
    <property type="component" value="Chromosome 2"/>
</dbReference>
<name>A0A087HH07_ARAAL</name>
<proteinExistence type="predicted"/>
<keyword evidence="2" id="KW-1185">Reference proteome</keyword>
<sequence>MSRYGVNLKFSFVQIGHRCNEAMRLDPREIQNWKVRVMEISQRCRGSINSRFEIE</sequence>
<reference evidence="2" key="1">
    <citation type="journal article" date="2015" name="Nat. Plants">
        <title>Genome expansion of Arabis alpina linked with retrotransposition and reduced symmetric DNA methylation.</title>
        <authorList>
            <person name="Willing E.M."/>
            <person name="Rawat V."/>
            <person name="Mandakova T."/>
            <person name="Maumus F."/>
            <person name="James G.V."/>
            <person name="Nordstroem K.J."/>
            <person name="Becker C."/>
            <person name="Warthmann N."/>
            <person name="Chica C."/>
            <person name="Szarzynska B."/>
            <person name="Zytnicki M."/>
            <person name="Albani M.C."/>
            <person name="Kiefer C."/>
            <person name="Bergonzi S."/>
            <person name="Castaings L."/>
            <person name="Mateos J.L."/>
            <person name="Berns M.C."/>
            <person name="Bujdoso N."/>
            <person name="Piofczyk T."/>
            <person name="de Lorenzo L."/>
            <person name="Barrero-Sicilia C."/>
            <person name="Mateos I."/>
            <person name="Piednoel M."/>
            <person name="Hagmann J."/>
            <person name="Chen-Min-Tao R."/>
            <person name="Iglesias-Fernandez R."/>
            <person name="Schuster S.C."/>
            <person name="Alonso-Blanco C."/>
            <person name="Roudier F."/>
            <person name="Carbonero P."/>
            <person name="Paz-Ares J."/>
            <person name="Davis S.J."/>
            <person name="Pecinka A."/>
            <person name="Quesneville H."/>
            <person name="Colot V."/>
            <person name="Lysak M.A."/>
            <person name="Weigel D."/>
            <person name="Coupland G."/>
            <person name="Schneeberger K."/>
        </authorList>
    </citation>
    <scope>NUCLEOTIDE SEQUENCE [LARGE SCALE GENOMIC DNA]</scope>
    <source>
        <strain evidence="2">cv. Pajares</strain>
    </source>
</reference>
<dbReference type="AlphaFoldDB" id="A0A087HH07"/>